<dbReference type="AlphaFoldDB" id="A0A0F3GUN3"/>
<evidence type="ECO:0000313" key="1">
    <source>
        <dbReference type="EMBL" id="KJU85557.1"/>
    </source>
</evidence>
<dbReference type="EMBL" id="LACI01000969">
    <property type="protein sequence ID" value="KJU85557.1"/>
    <property type="molecule type" value="Genomic_DNA"/>
</dbReference>
<sequence>MSLMSAMLCLDMYCPMPSITCNAVCGLTKLAVPMATAPAPARMNSMASSAVIIPPMPISGADGNALCTCQSILSATGFMAGPDSPPMTLDNRGLLLSISIAMPVSVFISDRASAPAPTATLAISVMSVTFGESLTINGRDVACLTRPTTSARTTGLVPKTPQAASLFGQETFNSRASTPSASVNIRAPSTNSDIVLPKKFTIMRVSY</sequence>
<comment type="caution">
    <text evidence="1">The sequence shown here is derived from an EMBL/GenBank/DDBJ whole genome shotgun (WGS) entry which is preliminary data.</text>
</comment>
<name>A0A0F3GUN3_9BACT</name>
<proteinExistence type="predicted"/>
<evidence type="ECO:0000313" key="2">
    <source>
        <dbReference type="Proteomes" id="UP000033423"/>
    </source>
</evidence>
<dbReference type="Proteomes" id="UP000033423">
    <property type="component" value="Unassembled WGS sequence"/>
</dbReference>
<organism evidence="1 2">
    <name type="scientific">Candidatus Magnetobacterium bavaricum</name>
    <dbReference type="NCBI Taxonomy" id="29290"/>
    <lineage>
        <taxon>Bacteria</taxon>
        <taxon>Pseudomonadati</taxon>
        <taxon>Nitrospirota</taxon>
        <taxon>Thermodesulfovibrionia</taxon>
        <taxon>Thermodesulfovibrionales</taxon>
        <taxon>Candidatus Magnetobacteriaceae</taxon>
        <taxon>Candidatus Magnetobacterium</taxon>
    </lineage>
</organism>
<accession>A0A0F3GUN3</accession>
<protein>
    <submittedName>
        <fullName evidence="1">Uncharacterized protein</fullName>
    </submittedName>
</protein>
<reference evidence="1 2" key="1">
    <citation type="submission" date="2015-02" db="EMBL/GenBank/DDBJ databases">
        <title>Single-cell genomics of uncultivated deep-branching MTB reveals a conserved set of magnetosome genes.</title>
        <authorList>
            <person name="Kolinko S."/>
            <person name="Richter M."/>
            <person name="Glockner F.O."/>
            <person name="Brachmann A."/>
            <person name="Schuler D."/>
        </authorList>
    </citation>
    <scope>NUCLEOTIDE SEQUENCE [LARGE SCALE GENOMIC DNA]</scope>
    <source>
        <strain evidence="1">TM-1</strain>
    </source>
</reference>
<keyword evidence="2" id="KW-1185">Reference proteome</keyword>
<gene>
    <name evidence="1" type="ORF">MBAV_002246</name>
</gene>